<dbReference type="InterPro" id="IPR003347">
    <property type="entry name" value="JmjC_dom"/>
</dbReference>
<dbReference type="PROSITE" id="PS51184">
    <property type="entry name" value="JMJC"/>
    <property type="match status" value="1"/>
</dbReference>
<name>A0A9P5T889_9AGAM</name>
<dbReference type="InterPro" id="IPR041667">
    <property type="entry name" value="Cupin_8"/>
</dbReference>
<reference evidence="2" key="1">
    <citation type="submission" date="2019-10" db="EMBL/GenBank/DDBJ databases">
        <authorList>
            <consortium name="DOE Joint Genome Institute"/>
            <person name="Kuo A."/>
            <person name="Miyauchi S."/>
            <person name="Kiss E."/>
            <person name="Drula E."/>
            <person name="Kohler A."/>
            <person name="Sanchez-Garcia M."/>
            <person name="Andreopoulos B."/>
            <person name="Barry K.W."/>
            <person name="Bonito G."/>
            <person name="Buee M."/>
            <person name="Carver A."/>
            <person name="Chen C."/>
            <person name="Cichocki N."/>
            <person name="Clum A."/>
            <person name="Culley D."/>
            <person name="Crous P.W."/>
            <person name="Fauchery L."/>
            <person name="Girlanda M."/>
            <person name="Hayes R."/>
            <person name="Keri Z."/>
            <person name="LaButti K."/>
            <person name="Lipzen A."/>
            <person name="Lombard V."/>
            <person name="Magnuson J."/>
            <person name="Maillard F."/>
            <person name="Morin E."/>
            <person name="Murat C."/>
            <person name="Nolan M."/>
            <person name="Ohm R."/>
            <person name="Pangilinan J."/>
            <person name="Pereira M."/>
            <person name="Perotto S."/>
            <person name="Peter M."/>
            <person name="Riley R."/>
            <person name="Sitrit Y."/>
            <person name="Stielow B."/>
            <person name="Szollosi G."/>
            <person name="Zifcakova L."/>
            <person name="Stursova M."/>
            <person name="Spatafora J.W."/>
            <person name="Tedersoo L."/>
            <person name="Vaario L.-M."/>
            <person name="Yamada A."/>
            <person name="Yan M."/>
            <person name="Wang P."/>
            <person name="Xu J."/>
            <person name="Bruns T."/>
            <person name="Baldrian P."/>
            <person name="Vilgalys R."/>
            <person name="Henrissat B."/>
            <person name="Grigoriev I.V."/>
            <person name="Hibbett D."/>
            <person name="Nagy L.G."/>
            <person name="Martin F.M."/>
        </authorList>
    </citation>
    <scope>NUCLEOTIDE SEQUENCE</scope>
    <source>
        <strain evidence="2">Prilba</strain>
    </source>
</reference>
<dbReference type="Pfam" id="PF13621">
    <property type="entry name" value="Cupin_8"/>
    <property type="match status" value="1"/>
</dbReference>
<organism evidence="2 3">
    <name type="scientific">Russula ochroleuca</name>
    <dbReference type="NCBI Taxonomy" id="152965"/>
    <lineage>
        <taxon>Eukaryota</taxon>
        <taxon>Fungi</taxon>
        <taxon>Dikarya</taxon>
        <taxon>Basidiomycota</taxon>
        <taxon>Agaricomycotina</taxon>
        <taxon>Agaricomycetes</taxon>
        <taxon>Russulales</taxon>
        <taxon>Russulaceae</taxon>
        <taxon>Russula</taxon>
    </lineage>
</organism>
<dbReference type="SUPFAM" id="SSF51197">
    <property type="entry name" value="Clavaminate synthase-like"/>
    <property type="match status" value="1"/>
</dbReference>
<protein>
    <recommendedName>
        <fullName evidence="1">JmjC domain-containing protein</fullName>
    </recommendedName>
</protein>
<dbReference type="PANTHER" id="PTHR12461">
    <property type="entry name" value="HYPOXIA-INDUCIBLE FACTOR 1 ALPHA INHIBITOR-RELATED"/>
    <property type="match status" value="1"/>
</dbReference>
<gene>
    <name evidence="2" type="ORF">DFH94DRAFT_747867</name>
</gene>
<evidence type="ECO:0000313" key="3">
    <source>
        <dbReference type="Proteomes" id="UP000759537"/>
    </source>
</evidence>
<evidence type="ECO:0000259" key="1">
    <source>
        <dbReference type="PROSITE" id="PS51184"/>
    </source>
</evidence>
<proteinExistence type="predicted"/>
<dbReference type="OrthoDB" id="47172at2759"/>
<feature type="domain" description="JmjC" evidence="1">
    <location>
        <begin position="294"/>
        <end position="447"/>
    </location>
</feature>
<dbReference type="Proteomes" id="UP000759537">
    <property type="component" value="Unassembled WGS sequence"/>
</dbReference>
<reference evidence="2" key="2">
    <citation type="journal article" date="2020" name="Nat. Commun.">
        <title>Large-scale genome sequencing of mycorrhizal fungi provides insights into the early evolution of symbiotic traits.</title>
        <authorList>
            <person name="Miyauchi S."/>
            <person name="Kiss E."/>
            <person name="Kuo A."/>
            <person name="Drula E."/>
            <person name="Kohler A."/>
            <person name="Sanchez-Garcia M."/>
            <person name="Morin E."/>
            <person name="Andreopoulos B."/>
            <person name="Barry K.W."/>
            <person name="Bonito G."/>
            <person name="Buee M."/>
            <person name="Carver A."/>
            <person name="Chen C."/>
            <person name="Cichocki N."/>
            <person name="Clum A."/>
            <person name="Culley D."/>
            <person name="Crous P.W."/>
            <person name="Fauchery L."/>
            <person name="Girlanda M."/>
            <person name="Hayes R.D."/>
            <person name="Keri Z."/>
            <person name="LaButti K."/>
            <person name="Lipzen A."/>
            <person name="Lombard V."/>
            <person name="Magnuson J."/>
            <person name="Maillard F."/>
            <person name="Murat C."/>
            <person name="Nolan M."/>
            <person name="Ohm R.A."/>
            <person name="Pangilinan J."/>
            <person name="Pereira M.F."/>
            <person name="Perotto S."/>
            <person name="Peter M."/>
            <person name="Pfister S."/>
            <person name="Riley R."/>
            <person name="Sitrit Y."/>
            <person name="Stielow J.B."/>
            <person name="Szollosi G."/>
            <person name="Zifcakova L."/>
            <person name="Stursova M."/>
            <person name="Spatafora J.W."/>
            <person name="Tedersoo L."/>
            <person name="Vaario L.M."/>
            <person name="Yamada A."/>
            <person name="Yan M."/>
            <person name="Wang P."/>
            <person name="Xu J."/>
            <person name="Bruns T."/>
            <person name="Baldrian P."/>
            <person name="Vilgalys R."/>
            <person name="Dunand C."/>
            <person name="Henrissat B."/>
            <person name="Grigoriev I.V."/>
            <person name="Hibbett D."/>
            <person name="Nagy L.G."/>
            <person name="Martin F.M."/>
        </authorList>
    </citation>
    <scope>NUCLEOTIDE SEQUENCE</scope>
    <source>
        <strain evidence="2">Prilba</strain>
    </source>
</reference>
<dbReference type="AlphaFoldDB" id="A0A9P5T889"/>
<evidence type="ECO:0000313" key="2">
    <source>
        <dbReference type="EMBL" id="KAF8479136.1"/>
    </source>
</evidence>
<keyword evidence="3" id="KW-1185">Reference proteome</keyword>
<dbReference type="PANTHER" id="PTHR12461:SF94">
    <property type="entry name" value="JMJC DOMAIN-CONTAINING PROTEIN"/>
    <property type="match status" value="1"/>
</dbReference>
<dbReference type="EMBL" id="WHVB01000010">
    <property type="protein sequence ID" value="KAF8479136.1"/>
    <property type="molecule type" value="Genomic_DNA"/>
</dbReference>
<comment type="caution">
    <text evidence="2">The sequence shown here is derived from an EMBL/GenBank/DDBJ whole genome shotgun (WGS) entry which is preliminary data.</text>
</comment>
<dbReference type="Gene3D" id="2.60.120.650">
    <property type="entry name" value="Cupin"/>
    <property type="match status" value="1"/>
</dbReference>
<sequence>MHWALQLADHFLYSVLTHSYTKELANCGEENVHKLQSAAKAIIDLCPGPDSSRELDQLIERAYIGLLASCGADPFQWRRLYSDASVLRSLVDLIYPQALDEETAMSCVARLDHALIIAGAPGQGMQSLIQDVILRTQTEYLPRKPFKYSPKLAISPTRSPSAHIAALLTSSGTIPRLIDPPSLSVFRRELLNKPFILSGFASDWPAMNEHPWNSIDYLRSVGGRGRVVPVEVGKDYRSDDWTQRMMSWDDFLDVLEKDSTHSQTIIYMAQHNLLSQFHALREDILIPDYVFTSPQAPATYPLYRPPNNEEELALNAWLGPPGTVSPAHTDPFFNLYAQVVGRKTVWLAPPMPGITKAMYPFPPTSVTSETERTRNPAANLLAPSMTNTAQVDVFSDQNKNKFPLFWRDAVPEALSMTLEPGDVLFFPPGWWHAMRSEEISFSVSIWF</sequence>
<accession>A0A9P5T889</accession>
<dbReference type="CDD" id="cd02208">
    <property type="entry name" value="cupin_RmlC-like"/>
    <property type="match status" value="1"/>
</dbReference>